<accession>A0A2A4CM14</accession>
<protein>
    <submittedName>
        <fullName evidence="1">Uncharacterized protein</fullName>
    </submittedName>
</protein>
<comment type="caution">
    <text evidence="1">The sequence shown here is derived from an EMBL/GenBank/DDBJ whole genome shotgun (WGS) entry which is preliminary data.</text>
</comment>
<reference evidence="1 2" key="1">
    <citation type="submission" date="2017-09" db="EMBL/GenBank/DDBJ databases">
        <title>A multilocus sequence analysis scheme for characterization of bacteria in the genus Thioclava.</title>
        <authorList>
            <person name="Liu Y."/>
            <person name="Shao Z."/>
        </authorList>
    </citation>
    <scope>NUCLEOTIDE SEQUENCE [LARGE SCALE GENOMIC DNA]</scope>
    <source>
        <strain evidence="1 2">CAU 1312</strain>
    </source>
</reference>
<dbReference type="Proteomes" id="UP000243507">
    <property type="component" value="Unassembled WGS sequence"/>
</dbReference>
<proteinExistence type="predicted"/>
<sequence length="66" mass="7288">MRPEKGQKATEEIEALVQQRVLHSSEARLAQPCMASRSVLNMFDGRCHEPAGLEAPHEFIALAGFP</sequence>
<dbReference type="EMBL" id="NTJD01000017">
    <property type="protein sequence ID" value="PCD75527.1"/>
    <property type="molecule type" value="Genomic_DNA"/>
</dbReference>
<evidence type="ECO:0000313" key="2">
    <source>
        <dbReference type="Proteomes" id="UP000243507"/>
    </source>
</evidence>
<evidence type="ECO:0000313" key="1">
    <source>
        <dbReference type="EMBL" id="PCD75527.1"/>
    </source>
</evidence>
<keyword evidence="2" id="KW-1185">Reference proteome</keyword>
<name>A0A2A4CM14_9RHOB</name>
<dbReference type="AlphaFoldDB" id="A0A2A4CM14"/>
<gene>
    <name evidence="1" type="ORF">CLN94_13670</name>
</gene>
<organism evidence="1 2">
    <name type="scientific">Pseudothioclava arenosa</name>
    <dbReference type="NCBI Taxonomy" id="1795308"/>
    <lineage>
        <taxon>Bacteria</taxon>
        <taxon>Pseudomonadati</taxon>
        <taxon>Pseudomonadota</taxon>
        <taxon>Alphaproteobacteria</taxon>
        <taxon>Rhodobacterales</taxon>
        <taxon>Paracoccaceae</taxon>
        <taxon>Pseudothioclava</taxon>
    </lineage>
</organism>